<comment type="caution">
    <text evidence="1">The sequence shown here is derived from an EMBL/GenBank/DDBJ whole genome shotgun (WGS) entry which is preliminary data.</text>
</comment>
<name>A0A3N4NCA9_9FLAO</name>
<dbReference type="OrthoDB" id="1264044at2"/>
<keyword evidence="2" id="KW-1185">Reference proteome</keyword>
<evidence type="ECO:0000313" key="2">
    <source>
        <dbReference type="Proteomes" id="UP000270856"/>
    </source>
</evidence>
<dbReference type="AlphaFoldDB" id="A0A3N4NCA9"/>
<dbReference type="Proteomes" id="UP000270856">
    <property type="component" value="Unassembled WGS sequence"/>
</dbReference>
<accession>A0A3N4NCA9</accession>
<organism evidence="1 2">
    <name type="scientific">Aureibaculum marinum</name>
    <dbReference type="NCBI Taxonomy" id="2487930"/>
    <lineage>
        <taxon>Bacteria</taxon>
        <taxon>Pseudomonadati</taxon>
        <taxon>Bacteroidota</taxon>
        <taxon>Flavobacteriia</taxon>
        <taxon>Flavobacteriales</taxon>
        <taxon>Flavobacteriaceae</taxon>
        <taxon>Aureibaculum</taxon>
    </lineage>
</organism>
<sequence>MKDCKNIKTEKFSGEIIITDLKGVFLNGYSVNNGKLIAQYKSKVKKNKASLFFSSSISAFFQNSGTCQYHGPCYDGSECIMCNQNLEEVFLIAGGSTDAGILVTNIYFNGPSGGGDFNDAKETISWIAGGESGGGFEDEEDDPCTKIANQIANTAFKAKLDLLKTKTGLKKETGFVQNKNGTFETLTVSATGHNLRIPMGSTRIGYLHTHLDNFLNGKTDPKTGAPIEIQPIRMLSPNDVNTFLIMVKNAKTSGYPTSKIFGTMVSSSGTYTIRFTGDTSNLNDIKTDYTKEEMRELSKIFRDKYVNKWGNERGFLKYLKHKIGVTGISLYKIKSSGRIRPLTLNGTKEKLERGDCE</sequence>
<gene>
    <name evidence="1" type="ORF">EGM88_12680</name>
</gene>
<reference evidence="1 2" key="1">
    <citation type="submission" date="2018-11" db="EMBL/GenBank/DDBJ databases">
        <title>Aureibaculum marinum gen. nov., sp. nov., a member of the family Flavobacteriaceae isolated from the Bohai Sea.</title>
        <authorList>
            <person name="Ji X."/>
        </authorList>
    </citation>
    <scope>NUCLEOTIDE SEQUENCE [LARGE SCALE GENOMIC DNA]</scope>
    <source>
        <strain evidence="1 2">BH-SD17</strain>
    </source>
</reference>
<protein>
    <submittedName>
        <fullName evidence="1">Uncharacterized protein</fullName>
    </submittedName>
</protein>
<evidence type="ECO:0000313" key="1">
    <source>
        <dbReference type="EMBL" id="RPD94042.1"/>
    </source>
</evidence>
<dbReference type="EMBL" id="RPFJ01000026">
    <property type="protein sequence ID" value="RPD94042.1"/>
    <property type="molecule type" value="Genomic_DNA"/>
</dbReference>
<dbReference type="RefSeq" id="WP_123898779.1">
    <property type="nucleotide sequence ID" value="NZ_RPFJ01000026.1"/>
</dbReference>
<proteinExistence type="predicted"/>